<dbReference type="InterPro" id="IPR036034">
    <property type="entry name" value="PDZ_sf"/>
</dbReference>
<dbReference type="InterPro" id="IPR005151">
    <property type="entry name" value="Tail-specific_protease"/>
</dbReference>
<dbReference type="InterPro" id="IPR020992">
    <property type="entry name" value="Tail_Prtase_C"/>
</dbReference>
<gene>
    <name evidence="7" type="ORF">ACFSKP_06710</name>
</gene>
<comment type="similarity">
    <text evidence="1 5">Belongs to the peptidase S41A family.</text>
</comment>
<evidence type="ECO:0000256" key="3">
    <source>
        <dbReference type="ARBA" id="ARBA00022801"/>
    </source>
</evidence>
<organism evidence="7 8">
    <name type="scientific">Pontibacter ruber</name>
    <dbReference type="NCBI Taxonomy" id="1343895"/>
    <lineage>
        <taxon>Bacteria</taxon>
        <taxon>Pseudomonadati</taxon>
        <taxon>Bacteroidota</taxon>
        <taxon>Cytophagia</taxon>
        <taxon>Cytophagales</taxon>
        <taxon>Hymenobacteraceae</taxon>
        <taxon>Pontibacter</taxon>
    </lineage>
</organism>
<feature type="domain" description="PDZ" evidence="6">
    <location>
        <begin position="254"/>
        <end position="324"/>
    </location>
</feature>
<reference evidence="8" key="1">
    <citation type="journal article" date="2019" name="Int. J. Syst. Evol. Microbiol.">
        <title>The Global Catalogue of Microorganisms (GCM) 10K type strain sequencing project: providing services to taxonomists for standard genome sequencing and annotation.</title>
        <authorList>
            <consortium name="The Broad Institute Genomics Platform"/>
            <consortium name="The Broad Institute Genome Sequencing Center for Infectious Disease"/>
            <person name="Wu L."/>
            <person name="Ma J."/>
        </authorList>
    </citation>
    <scope>NUCLEOTIDE SEQUENCE [LARGE SCALE GENOMIC DNA]</scope>
    <source>
        <strain evidence="8">CGMCC 4.1782</strain>
    </source>
</reference>
<dbReference type="CDD" id="cd06782">
    <property type="entry name" value="cpPDZ_CPP-like"/>
    <property type="match status" value="1"/>
</dbReference>
<dbReference type="PROSITE" id="PS50106">
    <property type="entry name" value="PDZ"/>
    <property type="match status" value="1"/>
</dbReference>
<dbReference type="CDD" id="cd07560">
    <property type="entry name" value="Peptidase_S41_CPP"/>
    <property type="match status" value="1"/>
</dbReference>
<dbReference type="SMART" id="SM00228">
    <property type="entry name" value="PDZ"/>
    <property type="match status" value="1"/>
</dbReference>
<keyword evidence="2 5" id="KW-0645">Protease</keyword>
<dbReference type="PANTHER" id="PTHR32060:SF22">
    <property type="entry name" value="CARBOXYL-TERMINAL-PROCESSING PEPTIDASE 3, CHLOROPLASTIC"/>
    <property type="match status" value="1"/>
</dbReference>
<dbReference type="Pfam" id="PF11818">
    <property type="entry name" value="DUF3340"/>
    <property type="match status" value="1"/>
</dbReference>
<comment type="caution">
    <text evidence="7">The sequence shown here is derived from an EMBL/GenBank/DDBJ whole genome shotgun (WGS) entry which is preliminary data.</text>
</comment>
<dbReference type="NCBIfam" id="TIGR00225">
    <property type="entry name" value="prc"/>
    <property type="match status" value="1"/>
</dbReference>
<evidence type="ECO:0000313" key="8">
    <source>
        <dbReference type="Proteomes" id="UP001597374"/>
    </source>
</evidence>
<dbReference type="Gene3D" id="2.30.42.10">
    <property type="match status" value="1"/>
</dbReference>
<protein>
    <submittedName>
        <fullName evidence="7">Carboxy terminal-processing peptidase</fullName>
        <ecNumber evidence="7">3.4.21.102</ecNumber>
    </submittedName>
</protein>
<accession>A0ABW5CXH2</accession>
<dbReference type="SMART" id="SM00245">
    <property type="entry name" value="TSPc"/>
    <property type="match status" value="1"/>
</dbReference>
<dbReference type="RefSeq" id="WP_250427587.1">
    <property type="nucleotide sequence ID" value="NZ_JALPRR010000001.1"/>
</dbReference>
<dbReference type="InterPro" id="IPR040573">
    <property type="entry name" value="TSP_N"/>
</dbReference>
<evidence type="ECO:0000256" key="5">
    <source>
        <dbReference type="RuleBase" id="RU004404"/>
    </source>
</evidence>
<keyword evidence="4 5" id="KW-0720">Serine protease</keyword>
<dbReference type="GO" id="GO:0004252">
    <property type="term" value="F:serine-type endopeptidase activity"/>
    <property type="evidence" value="ECO:0007669"/>
    <property type="project" value="UniProtKB-EC"/>
</dbReference>
<dbReference type="Pfam" id="PF03572">
    <property type="entry name" value="Peptidase_S41"/>
    <property type="match status" value="1"/>
</dbReference>
<evidence type="ECO:0000256" key="1">
    <source>
        <dbReference type="ARBA" id="ARBA00009179"/>
    </source>
</evidence>
<evidence type="ECO:0000256" key="4">
    <source>
        <dbReference type="ARBA" id="ARBA00022825"/>
    </source>
</evidence>
<dbReference type="Gene3D" id="3.90.226.10">
    <property type="entry name" value="2-enoyl-CoA Hydratase, Chain A, domain 1"/>
    <property type="match status" value="1"/>
</dbReference>
<dbReference type="EC" id="3.4.21.102" evidence="7"/>
<sequence>MLSLTTRIKIILSVLAVVLLTGSFILYSKNSTPEGKNEILIKALMQGLSTGHYSPEKVDDAFSKKAFNLYLERLDYNKKFLLESDVAALRKYETTLDDQLRAGSFEFFDASADLIEKRTKESQAYYKEILAKPFDFEKEESIELDGEKLKYAKDKNALKEEWRKQLKYQTLVRLADMQEEQEKAAAKGEKKETKSFEKMEAEARQKVLKMYDDLYVRLDKVNRDDRRSTYINAIANVYDPHTGYFPPKDKSNFDIEFTGRLEGIGASLQEKDGQIKVAEIVPGSPSYMQGDLKPGDAIVKVAQGSDEPVVVEGMRLDDAIQLIRGKKGTEVRLTVKKPDGSTKVIPIIRDLIVFEETYAQSAMIDDKQKIGYIKLPGFYADFERKGGRNSGADVKKEVERLKAAGMQGLILDLRNNGGGSLSDAVEMAGLFIEQGPIVQVKTASGKAVVLDDRDPQVQYGGPLVILVNANSASASEILAAAMQDYKRAVIMGTPTFGKGTVQQFFELDEALPAQFNAYKPFGALKLTTQKFYRINGGTTQLRGVKPDVELPDAYSFLEFGEKEQEYPLPFDEISPARYKLWMNGALNIPQVQASSRARIAGNKSFSLIKESGARLKRQADNTVRSLKLTTYLAEEKKAEAEAKRMEEAQKEVPVLKVQRLSDDLKAINGDTAKAARNKEFMKSLQQDIYVEEAVAAINNDIKVK</sequence>
<keyword evidence="3 5" id="KW-0378">Hydrolase</keyword>
<evidence type="ECO:0000256" key="2">
    <source>
        <dbReference type="ARBA" id="ARBA00022670"/>
    </source>
</evidence>
<dbReference type="SUPFAM" id="SSF50156">
    <property type="entry name" value="PDZ domain-like"/>
    <property type="match status" value="1"/>
</dbReference>
<name>A0ABW5CXH2_9BACT</name>
<dbReference type="Pfam" id="PF17804">
    <property type="entry name" value="TSP_NTD"/>
    <property type="match status" value="1"/>
</dbReference>
<dbReference type="Pfam" id="PF00595">
    <property type="entry name" value="PDZ"/>
    <property type="match status" value="1"/>
</dbReference>
<dbReference type="EMBL" id="JBHUIM010000001">
    <property type="protein sequence ID" value="MFD2245939.1"/>
    <property type="molecule type" value="Genomic_DNA"/>
</dbReference>
<keyword evidence="8" id="KW-1185">Reference proteome</keyword>
<proteinExistence type="inferred from homology"/>
<dbReference type="InterPro" id="IPR001478">
    <property type="entry name" value="PDZ"/>
</dbReference>
<dbReference type="InterPro" id="IPR029045">
    <property type="entry name" value="ClpP/crotonase-like_dom_sf"/>
</dbReference>
<dbReference type="PANTHER" id="PTHR32060">
    <property type="entry name" value="TAIL-SPECIFIC PROTEASE"/>
    <property type="match status" value="1"/>
</dbReference>
<dbReference type="SUPFAM" id="SSF52096">
    <property type="entry name" value="ClpP/crotonase"/>
    <property type="match status" value="1"/>
</dbReference>
<dbReference type="InterPro" id="IPR004447">
    <property type="entry name" value="Peptidase_S41A"/>
</dbReference>
<evidence type="ECO:0000259" key="6">
    <source>
        <dbReference type="PROSITE" id="PS50106"/>
    </source>
</evidence>
<evidence type="ECO:0000313" key="7">
    <source>
        <dbReference type="EMBL" id="MFD2245939.1"/>
    </source>
</evidence>
<dbReference type="Proteomes" id="UP001597374">
    <property type="component" value="Unassembled WGS sequence"/>
</dbReference>